<dbReference type="Gene3D" id="1.10.3210.10">
    <property type="entry name" value="Hypothetical protein af1432"/>
    <property type="match status" value="1"/>
</dbReference>
<evidence type="ECO:0000313" key="1">
    <source>
        <dbReference type="EMBL" id="MBB4235015.1"/>
    </source>
</evidence>
<dbReference type="Proteomes" id="UP000540909">
    <property type="component" value="Unassembled WGS sequence"/>
</dbReference>
<gene>
    <name evidence="1" type="ORF">GGD57_001573</name>
</gene>
<proteinExistence type="predicted"/>
<evidence type="ECO:0000313" key="2">
    <source>
        <dbReference type="Proteomes" id="UP000540909"/>
    </source>
</evidence>
<comment type="caution">
    <text evidence="1">The sequence shown here is derived from an EMBL/GenBank/DDBJ whole genome shotgun (WGS) entry which is preliminary data.</text>
</comment>
<dbReference type="EMBL" id="JACIFY010000004">
    <property type="protein sequence ID" value="MBB4235015.1"/>
    <property type="molecule type" value="Genomic_DNA"/>
</dbReference>
<name>A0A7W6R216_9HYPH</name>
<dbReference type="SUPFAM" id="SSF109604">
    <property type="entry name" value="HD-domain/PDEase-like"/>
    <property type="match status" value="1"/>
</dbReference>
<dbReference type="AlphaFoldDB" id="A0A7W6R216"/>
<organism evidence="1 2">
    <name type="scientific">Rhizobium esperanzae</name>
    <dbReference type="NCBI Taxonomy" id="1967781"/>
    <lineage>
        <taxon>Bacteria</taxon>
        <taxon>Pseudomonadati</taxon>
        <taxon>Pseudomonadota</taxon>
        <taxon>Alphaproteobacteria</taxon>
        <taxon>Hyphomicrobiales</taxon>
        <taxon>Rhizobiaceae</taxon>
        <taxon>Rhizobium/Agrobacterium group</taxon>
        <taxon>Rhizobium</taxon>
    </lineage>
</organism>
<reference evidence="1 2" key="1">
    <citation type="submission" date="2020-08" db="EMBL/GenBank/DDBJ databases">
        <title>Genomic Encyclopedia of Type Strains, Phase IV (KMG-V): Genome sequencing to study the core and pangenomes of soil and plant-associated prokaryotes.</title>
        <authorList>
            <person name="Whitman W."/>
        </authorList>
    </citation>
    <scope>NUCLEOTIDE SEQUENCE [LARGE SCALE GENOMIC DNA]</scope>
    <source>
        <strain evidence="1 2">SEMIA 4089</strain>
    </source>
</reference>
<sequence>MSNKTLPSWRHRHEPAITVSPKQYNEPVMVPGMGAQPMPAPKYVPANDNVPQERGQYIGLLRSVVDRRSCEVATTADLVGINYADDESEPVVPVLSEEDWQRHASETDFAFHQDTQPARYGDFMQTATGRKFWPLDPRRDEVFIEDIAHSLSLQCRYAGHCLRFYSVAEHSVLMARKLRWEGVDVALWALLHDASEAYLVDVPRPVKPYLTGYKEAEARVMAAVADRYSLAREMPAEVHEADERIIADELVNLVPMDWHGKHNNPLGVELRYWSPEKAEEEFMATFDALLDGRKRGMSA</sequence>
<accession>A0A7W6R216</accession>
<dbReference type="RefSeq" id="WP_246713576.1">
    <property type="nucleotide sequence ID" value="NZ_JACIFY010000004.1"/>
</dbReference>
<protein>
    <recommendedName>
        <fullName evidence="3">Phosphohydrolase</fullName>
    </recommendedName>
</protein>
<evidence type="ECO:0008006" key="3">
    <source>
        <dbReference type="Google" id="ProtNLM"/>
    </source>
</evidence>